<keyword evidence="1" id="KW-0472">Membrane</keyword>
<name>A0A921SWG2_9MICO</name>
<protein>
    <submittedName>
        <fullName evidence="2">Permease prefix domain 1-containing protein</fullName>
    </submittedName>
</protein>
<keyword evidence="1" id="KW-0812">Transmembrane</keyword>
<accession>A0A921SWG2</accession>
<evidence type="ECO:0000256" key="1">
    <source>
        <dbReference type="SAM" id="Phobius"/>
    </source>
</evidence>
<comment type="caution">
    <text evidence="2">The sequence shown here is derived from an EMBL/GenBank/DDBJ whole genome shotgun (WGS) entry which is preliminary data.</text>
</comment>
<dbReference type="AlphaFoldDB" id="A0A921SWG2"/>
<dbReference type="InterPro" id="IPR047928">
    <property type="entry name" value="Perm_prefix_1"/>
</dbReference>
<reference evidence="2" key="1">
    <citation type="journal article" date="2021" name="PeerJ">
        <title>Extensive microbial diversity within the chicken gut microbiome revealed by metagenomics and culture.</title>
        <authorList>
            <person name="Gilroy R."/>
            <person name="Ravi A."/>
            <person name="Getino M."/>
            <person name="Pursley I."/>
            <person name="Horton D.L."/>
            <person name="Alikhan N.F."/>
            <person name="Baker D."/>
            <person name="Gharbi K."/>
            <person name="Hall N."/>
            <person name="Watson M."/>
            <person name="Adriaenssens E.M."/>
            <person name="Foster-Nyarko E."/>
            <person name="Jarju S."/>
            <person name="Secka A."/>
            <person name="Antonio M."/>
            <person name="Oren A."/>
            <person name="Chaudhuri R.R."/>
            <person name="La Ragione R."/>
            <person name="Hildebrand F."/>
            <person name="Pallen M.J."/>
        </authorList>
    </citation>
    <scope>NUCLEOTIDE SEQUENCE</scope>
    <source>
        <strain evidence="2">ChiGjej5B5-22894</strain>
    </source>
</reference>
<feature type="transmembrane region" description="Helical" evidence="1">
    <location>
        <begin position="240"/>
        <end position="260"/>
    </location>
</feature>
<feature type="transmembrane region" description="Helical" evidence="1">
    <location>
        <begin position="172"/>
        <end position="191"/>
    </location>
</feature>
<feature type="transmembrane region" description="Helical" evidence="1">
    <location>
        <begin position="87"/>
        <end position="110"/>
    </location>
</feature>
<dbReference type="NCBIfam" id="NF038403">
    <property type="entry name" value="perm_prefix_1"/>
    <property type="match status" value="1"/>
</dbReference>
<feature type="transmembrane region" description="Helical" evidence="1">
    <location>
        <begin position="287"/>
        <end position="309"/>
    </location>
</feature>
<feature type="transmembrane region" description="Helical" evidence="1">
    <location>
        <begin position="211"/>
        <end position="233"/>
    </location>
</feature>
<feature type="transmembrane region" description="Helical" evidence="1">
    <location>
        <begin position="122"/>
        <end position="143"/>
    </location>
</feature>
<organism evidence="2 3">
    <name type="scientific">Brachybacterium massiliense</name>
    <dbReference type="NCBI Taxonomy" id="1755098"/>
    <lineage>
        <taxon>Bacteria</taxon>
        <taxon>Bacillati</taxon>
        <taxon>Actinomycetota</taxon>
        <taxon>Actinomycetes</taxon>
        <taxon>Micrococcales</taxon>
        <taxon>Dermabacteraceae</taxon>
        <taxon>Brachybacterium</taxon>
    </lineage>
</organism>
<sequence length="317" mass="34233">MNTELTERYLQAAIAGLPAPTQDDVRTELTALIMDATEDRTEQGVDPVEAERAVLTELGDPAILAAEYADRPLQLIGPRFYLTWKRLLILLLWIVPPVALVGVAIGQALVGAPLGTLIGESLGVALSAAVHVAFWVTVVFAILERTGARTGMEWDVDQLPELQGSSTSRTDTIASVVLAGLFSAALIWDQLRGAVRLDGESLSVLHPELWPTWILAVVALLALEIALAVVVLIRGRWTAALAALNTALAVAFMSWALTLIGRGELINPEFIDLVLHANGVDAPTVRMIVVILVVAVVATSLWDIVDGWLKARRDRRR</sequence>
<dbReference type="Proteomes" id="UP000742460">
    <property type="component" value="Unassembled WGS sequence"/>
</dbReference>
<evidence type="ECO:0000313" key="3">
    <source>
        <dbReference type="Proteomes" id="UP000742460"/>
    </source>
</evidence>
<gene>
    <name evidence="2" type="ORF">K8V81_01600</name>
</gene>
<reference evidence="2" key="2">
    <citation type="submission" date="2021-09" db="EMBL/GenBank/DDBJ databases">
        <authorList>
            <person name="Gilroy R."/>
        </authorList>
    </citation>
    <scope>NUCLEOTIDE SEQUENCE</scope>
    <source>
        <strain evidence="2">ChiGjej5B5-22894</strain>
    </source>
</reference>
<evidence type="ECO:0000313" key="2">
    <source>
        <dbReference type="EMBL" id="HJG90397.1"/>
    </source>
</evidence>
<keyword evidence="1" id="KW-1133">Transmembrane helix</keyword>
<dbReference type="EMBL" id="DYUE01000045">
    <property type="protein sequence ID" value="HJG90397.1"/>
    <property type="molecule type" value="Genomic_DNA"/>
</dbReference>
<proteinExistence type="predicted"/>